<dbReference type="EMBL" id="CAJVPY010021387">
    <property type="protein sequence ID" value="CAG8779350.1"/>
    <property type="molecule type" value="Genomic_DNA"/>
</dbReference>
<feature type="compositionally biased region" description="Low complexity" evidence="1">
    <location>
        <begin position="68"/>
        <end position="81"/>
    </location>
</feature>
<feature type="region of interest" description="Disordered" evidence="1">
    <location>
        <begin position="41"/>
        <end position="83"/>
    </location>
</feature>
<dbReference type="Proteomes" id="UP000789405">
    <property type="component" value="Unassembled WGS sequence"/>
</dbReference>
<dbReference type="OrthoDB" id="10382239at2759"/>
<evidence type="ECO:0000313" key="3">
    <source>
        <dbReference type="EMBL" id="CAG8779350.1"/>
    </source>
</evidence>
<evidence type="ECO:0000256" key="2">
    <source>
        <dbReference type="SAM" id="SignalP"/>
    </source>
</evidence>
<feature type="signal peptide" evidence="2">
    <location>
        <begin position="1"/>
        <end position="18"/>
    </location>
</feature>
<evidence type="ECO:0000313" key="4">
    <source>
        <dbReference type="Proteomes" id="UP000789405"/>
    </source>
</evidence>
<evidence type="ECO:0000256" key="1">
    <source>
        <dbReference type="SAM" id="MobiDB-lite"/>
    </source>
</evidence>
<feature type="non-terminal residue" evidence="3">
    <location>
        <position position="1"/>
    </location>
</feature>
<keyword evidence="2" id="KW-0732">Signal</keyword>
<comment type="caution">
    <text evidence="3">The sequence shown here is derived from an EMBL/GenBank/DDBJ whole genome shotgun (WGS) entry which is preliminary data.</text>
</comment>
<organism evidence="3 4">
    <name type="scientific">Dentiscutata erythropus</name>
    <dbReference type="NCBI Taxonomy" id="1348616"/>
    <lineage>
        <taxon>Eukaryota</taxon>
        <taxon>Fungi</taxon>
        <taxon>Fungi incertae sedis</taxon>
        <taxon>Mucoromycota</taxon>
        <taxon>Glomeromycotina</taxon>
        <taxon>Glomeromycetes</taxon>
        <taxon>Diversisporales</taxon>
        <taxon>Gigasporaceae</taxon>
        <taxon>Dentiscutata</taxon>
    </lineage>
</organism>
<keyword evidence="4" id="KW-1185">Reference proteome</keyword>
<reference evidence="3" key="1">
    <citation type="submission" date="2021-06" db="EMBL/GenBank/DDBJ databases">
        <authorList>
            <person name="Kallberg Y."/>
            <person name="Tangrot J."/>
            <person name="Rosling A."/>
        </authorList>
    </citation>
    <scope>NUCLEOTIDE SEQUENCE</scope>
    <source>
        <strain evidence="3">MA453B</strain>
    </source>
</reference>
<sequence length="105" mass="11725">QNVVIQLMVATVVTVTFAAILRSTCRCVHCHRCSGYFGDGETSHSPDETLELSTHGKRLGQTNIKEANVNNVESNNLSSNNDEPHFDIYQYFSSLKLEDPIPLEK</sequence>
<proteinExistence type="predicted"/>
<feature type="chain" id="PRO_5040217845" evidence="2">
    <location>
        <begin position="19"/>
        <end position="105"/>
    </location>
</feature>
<protein>
    <submittedName>
        <fullName evidence="3">20700_t:CDS:1</fullName>
    </submittedName>
</protein>
<accession>A0A9N9JF83</accession>
<gene>
    <name evidence="3" type="ORF">DERYTH_LOCUS19461</name>
</gene>
<dbReference type="AlphaFoldDB" id="A0A9N9JF83"/>
<name>A0A9N9JF83_9GLOM</name>